<dbReference type="AlphaFoldDB" id="A0A4C1U0T1"/>
<dbReference type="SUPFAM" id="SSF50998">
    <property type="entry name" value="Quinoprotein alcohol dehydrogenase-like"/>
    <property type="match status" value="1"/>
</dbReference>
<dbReference type="GO" id="GO:0005770">
    <property type="term" value="C:late endosome"/>
    <property type="evidence" value="ECO:0007669"/>
    <property type="project" value="TreeGrafter"/>
</dbReference>
<protein>
    <submittedName>
        <fullName evidence="1">Vacuolar protein sorting-associated protein 8 homolog</fullName>
    </submittedName>
</protein>
<gene>
    <name evidence="1" type="primary">VPS8</name>
    <name evidence="1" type="ORF">EVAR_75099_1</name>
</gene>
<dbReference type="STRING" id="151549.A0A4C1U0T1"/>
<dbReference type="PANTHER" id="PTHR12616:SF8">
    <property type="entry name" value="VACUOLAR PROTEIN SORTING-ASSOCIATED PROTEIN 8 HOMOLOG"/>
    <property type="match status" value="1"/>
</dbReference>
<reference evidence="1 2" key="1">
    <citation type="journal article" date="2019" name="Commun. Biol.">
        <title>The bagworm genome reveals a unique fibroin gene that provides high tensile strength.</title>
        <authorList>
            <person name="Kono N."/>
            <person name="Nakamura H."/>
            <person name="Ohtoshi R."/>
            <person name="Tomita M."/>
            <person name="Numata K."/>
            <person name="Arakawa K."/>
        </authorList>
    </citation>
    <scope>NUCLEOTIDE SEQUENCE [LARGE SCALE GENOMIC DNA]</scope>
</reference>
<keyword evidence="2" id="KW-1185">Reference proteome</keyword>
<evidence type="ECO:0000313" key="2">
    <source>
        <dbReference type="Proteomes" id="UP000299102"/>
    </source>
</evidence>
<dbReference type="PANTHER" id="PTHR12616">
    <property type="entry name" value="VACUOLAR PROTEIN SORTING VPS41"/>
    <property type="match status" value="1"/>
</dbReference>
<dbReference type="GO" id="GO:0030897">
    <property type="term" value="C:HOPS complex"/>
    <property type="evidence" value="ECO:0007669"/>
    <property type="project" value="TreeGrafter"/>
</dbReference>
<dbReference type="OrthoDB" id="289913at2759"/>
<organism evidence="1 2">
    <name type="scientific">Eumeta variegata</name>
    <name type="common">Bagworm moth</name>
    <name type="synonym">Eumeta japonica</name>
    <dbReference type="NCBI Taxonomy" id="151549"/>
    <lineage>
        <taxon>Eukaryota</taxon>
        <taxon>Metazoa</taxon>
        <taxon>Ecdysozoa</taxon>
        <taxon>Arthropoda</taxon>
        <taxon>Hexapoda</taxon>
        <taxon>Insecta</taxon>
        <taxon>Pterygota</taxon>
        <taxon>Neoptera</taxon>
        <taxon>Endopterygota</taxon>
        <taxon>Lepidoptera</taxon>
        <taxon>Glossata</taxon>
        <taxon>Ditrysia</taxon>
        <taxon>Tineoidea</taxon>
        <taxon>Psychidae</taxon>
        <taxon>Oiketicinae</taxon>
        <taxon>Eumeta</taxon>
    </lineage>
</organism>
<dbReference type="GO" id="GO:0006623">
    <property type="term" value="P:protein targeting to vacuole"/>
    <property type="evidence" value="ECO:0007669"/>
    <property type="project" value="InterPro"/>
</dbReference>
<dbReference type="EMBL" id="BGZK01000112">
    <property type="protein sequence ID" value="GBP19807.1"/>
    <property type="molecule type" value="Genomic_DNA"/>
</dbReference>
<proteinExistence type="predicted"/>
<dbReference type="GO" id="GO:0034058">
    <property type="term" value="P:endosomal vesicle fusion"/>
    <property type="evidence" value="ECO:0007669"/>
    <property type="project" value="TreeGrafter"/>
</dbReference>
<dbReference type="Proteomes" id="UP000299102">
    <property type="component" value="Unassembled WGS sequence"/>
</dbReference>
<dbReference type="InterPro" id="IPR045111">
    <property type="entry name" value="Vps41/Vps8"/>
</dbReference>
<comment type="caution">
    <text evidence="1">The sequence shown here is derived from an EMBL/GenBank/DDBJ whole genome shotgun (WGS) entry which is preliminary data.</text>
</comment>
<evidence type="ECO:0000313" key="1">
    <source>
        <dbReference type="EMBL" id="GBP19807.1"/>
    </source>
</evidence>
<accession>A0A4C1U0T1</accession>
<dbReference type="InterPro" id="IPR011047">
    <property type="entry name" value="Quinoprotein_ADH-like_sf"/>
</dbReference>
<sequence>MSLLKTPSVQSLLDSDLGSIESLQSLDIEELDETEYAIPPSETPSLAEALLADEENSVQQKKDDNLTCSALQIELLQGVSQQLLQAEERSSAGPATTLSMGVGGRLAVGTAHGHILSFQDQVLRWVCDANVDRGAASCLAYNEDGSRLLVGFARGLICQYESSRGLVLRRVSPGGEMWGALHVAWAGTSGLALDTGGSVWLIKFSRPLGVRAARTSCLFSGARGEVVSMAARDARMLALATLSRVITVAGGRAASVRFAGPPHALPVLAWSEADGRIIVCARAHTLQWLLVTVSGTSISLKSMRQVTLKASPLWIGWLDGRLGIFDVNEKLRLWEEDYGVPLDLSPYEPVYASALFKGVWTDGRVSRAMSAVGVSAPGGASAAEGALAVLGRRGVVCVRPRDVLARVRVLANANHYAQALRLLATSNAPEVRRFVYDFITNLYEMTQLTMDKDVAEAVIAVCSKHALSEELWGRAWENWCSEPCFVEALGEAVVRGLALVPAPTPDVSQALVERLAEKAPDLLEAVVAALPLTSLDPHRASIFARDRGMWRTVGAIAAMLGGTHSAMRELTPWTRSCRAGGGDVCSCAGDALLLLAADGLAGRGPAGRVLPEHARPSARHDALQVLLNEEAKESGEGKRAPLHALVQHDARAAVRLLEQSAREPPFVGPLGKQNRLRVARALLSWTDELQVIDKMEILEFISSQLKSGSLPAEAEVTKSVRALAANVQGERADRAWLALLERPATRGELAAQLADAAGRPLVLWHLYSLLDRPEQALAEFFNIVTPTDTDIEQLFEYLHSKMSEIAPFLERYLLKLMELRPRTVAAIALEHCPESISDTLRASNSYAALEFAETLLEAGHLQGDTAAAHLKNLCAMRPENVLDFLSLHVGLIRPEDALRIVKEMGPRDAEPFCLEVTGDPEAALNVMIDLFRGSKDHEQRVILVKKACELCARVAPSVPATAAATMWSRVLQLHESVPASALLEAVAYLPLDALVDHACNSSQIALALMRCAASKVMLCQSTMRILDRELHETLVRALRRKRHAVSVQNARCGQCGGGLAACGPARTCGCGRAHHVACVTDGACAVCGRMPAQLYNLPARPHRRHSPFLQHNLILVAPPRPDLEGVV</sequence>
<dbReference type="Pfam" id="PF23410">
    <property type="entry name" value="Beta-prop_VPS8"/>
    <property type="match status" value="1"/>
</dbReference>
<name>A0A4C1U0T1_EUMVA</name>